<name>A0A420XKY2_9ACTN</name>
<dbReference type="EMBL" id="RBWV01000015">
    <property type="protein sequence ID" value="RKS69314.1"/>
    <property type="molecule type" value="Genomic_DNA"/>
</dbReference>
<dbReference type="Pfam" id="PF13411">
    <property type="entry name" value="MerR_1"/>
    <property type="match status" value="1"/>
</dbReference>
<dbReference type="RefSeq" id="WP_231121980.1">
    <property type="nucleotide sequence ID" value="NZ_RBWV01000015.1"/>
</dbReference>
<gene>
    <name evidence="3" type="ORF">CLV35_3491</name>
</gene>
<reference evidence="3 4" key="1">
    <citation type="submission" date="2018-10" db="EMBL/GenBank/DDBJ databases">
        <title>Genomic Encyclopedia of Archaeal and Bacterial Type Strains, Phase II (KMG-II): from individual species to whole genera.</title>
        <authorList>
            <person name="Goeker M."/>
        </authorList>
    </citation>
    <scope>NUCLEOTIDE SEQUENCE [LARGE SCALE GENOMIC DNA]</scope>
    <source>
        <strain evidence="3 4">RP-AC37</strain>
    </source>
</reference>
<dbReference type="GO" id="GO:0003700">
    <property type="term" value="F:DNA-binding transcription factor activity"/>
    <property type="evidence" value="ECO:0007669"/>
    <property type="project" value="InterPro"/>
</dbReference>
<comment type="caution">
    <text evidence="3">The sequence shown here is derived from an EMBL/GenBank/DDBJ whole genome shotgun (WGS) entry which is preliminary data.</text>
</comment>
<dbReference type="InterPro" id="IPR047057">
    <property type="entry name" value="MerR_fam"/>
</dbReference>
<dbReference type="InterPro" id="IPR000551">
    <property type="entry name" value="MerR-type_HTH_dom"/>
</dbReference>
<evidence type="ECO:0000313" key="3">
    <source>
        <dbReference type="EMBL" id="RKS69314.1"/>
    </source>
</evidence>
<sequence>MDSEAVLSVAAVARRLGVAPATLRTWDRRYDLGPSGHTAGSHRRYTAHDLERLTLMRRLTLEGVPPAEAARVALAAEDVTPQPATPVGGGRVLAMPGGSAATRGLARAAMALDDHACRQIIRTTLDAIGVVATWDQLLRPVLAGVGERWAQTGEGVEVEHLLSEVSASVFRTGAEVANPLNGRPVLLAGAPQELHILPLHVLAAALAERQVASRVLGAQLPARALVDAVTRSGPAAVVLWAQRTASADVSGLASLPGQRPAPAVFAGGPGWDAVELPEGARRLESLGDAVETMVGLVTARRA</sequence>
<dbReference type="PROSITE" id="PS50937">
    <property type="entry name" value="HTH_MERR_2"/>
    <property type="match status" value="1"/>
</dbReference>
<dbReference type="PANTHER" id="PTHR30204:SF97">
    <property type="entry name" value="MERR FAMILY REGULATORY PROTEIN"/>
    <property type="match status" value="1"/>
</dbReference>
<dbReference type="SMART" id="SM00422">
    <property type="entry name" value="HTH_MERR"/>
    <property type="match status" value="1"/>
</dbReference>
<evidence type="ECO:0000313" key="4">
    <source>
        <dbReference type="Proteomes" id="UP000281955"/>
    </source>
</evidence>
<evidence type="ECO:0000259" key="2">
    <source>
        <dbReference type="PROSITE" id="PS50937"/>
    </source>
</evidence>
<dbReference type="Pfam" id="PF02607">
    <property type="entry name" value="B12-binding_2"/>
    <property type="match status" value="1"/>
</dbReference>
<feature type="domain" description="HTH merR-type" evidence="2">
    <location>
        <begin position="6"/>
        <end position="75"/>
    </location>
</feature>
<dbReference type="InterPro" id="IPR036594">
    <property type="entry name" value="Meth_synthase_dom"/>
</dbReference>
<dbReference type="Proteomes" id="UP000281955">
    <property type="component" value="Unassembled WGS sequence"/>
</dbReference>
<dbReference type="Gene3D" id="1.10.1240.10">
    <property type="entry name" value="Methionine synthase domain"/>
    <property type="match status" value="1"/>
</dbReference>
<dbReference type="GO" id="GO:0003677">
    <property type="term" value="F:DNA binding"/>
    <property type="evidence" value="ECO:0007669"/>
    <property type="project" value="UniProtKB-KW"/>
</dbReference>
<protein>
    <submittedName>
        <fullName evidence="3">B12 binding protein</fullName>
    </submittedName>
</protein>
<accession>A0A420XKY2</accession>
<dbReference type="InterPro" id="IPR009061">
    <property type="entry name" value="DNA-bd_dom_put_sf"/>
</dbReference>
<dbReference type="InterPro" id="IPR003759">
    <property type="entry name" value="Cbl-bd_cap"/>
</dbReference>
<keyword evidence="4" id="KW-1185">Reference proteome</keyword>
<keyword evidence="1" id="KW-0238">DNA-binding</keyword>
<evidence type="ECO:0000256" key="1">
    <source>
        <dbReference type="ARBA" id="ARBA00023125"/>
    </source>
</evidence>
<dbReference type="SUPFAM" id="SSF46955">
    <property type="entry name" value="Putative DNA-binding domain"/>
    <property type="match status" value="1"/>
</dbReference>
<dbReference type="PANTHER" id="PTHR30204">
    <property type="entry name" value="REDOX-CYCLING DRUG-SENSING TRANSCRIPTIONAL ACTIVATOR SOXR"/>
    <property type="match status" value="1"/>
</dbReference>
<organism evidence="3 4">
    <name type="scientific">Motilibacter peucedani</name>
    <dbReference type="NCBI Taxonomy" id="598650"/>
    <lineage>
        <taxon>Bacteria</taxon>
        <taxon>Bacillati</taxon>
        <taxon>Actinomycetota</taxon>
        <taxon>Actinomycetes</taxon>
        <taxon>Motilibacterales</taxon>
        <taxon>Motilibacteraceae</taxon>
        <taxon>Motilibacter</taxon>
    </lineage>
</organism>
<dbReference type="Gene3D" id="1.10.1660.10">
    <property type="match status" value="1"/>
</dbReference>
<dbReference type="AlphaFoldDB" id="A0A420XKY2"/>
<proteinExistence type="predicted"/>
<dbReference type="Gene3D" id="3.40.50.280">
    <property type="entry name" value="Cobalamin-binding domain"/>
    <property type="match status" value="1"/>
</dbReference>
<dbReference type="InParanoid" id="A0A420XKY2"/>